<dbReference type="SUPFAM" id="SSF50729">
    <property type="entry name" value="PH domain-like"/>
    <property type="match status" value="1"/>
</dbReference>
<evidence type="ECO:0000313" key="8">
    <source>
        <dbReference type="Proteomes" id="UP001164286"/>
    </source>
</evidence>
<dbReference type="InterPro" id="IPR050868">
    <property type="entry name" value="ELMO_domain-containing"/>
</dbReference>
<protein>
    <recommendedName>
        <fullName evidence="6">ELMO domain-containing protein</fullName>
    </recommendedName>
</protein>
<sequence length="805" mass="88954">MQPRDAHATPKSSKAIPTNTVTYKGRKIPARIDPAARLAYIVEIMAQSFEASEHHITLCLRDEADHLVTQPKLASKVAKGEMLKLAPSPTTEALAVITSLKAYLAQPQTHRRIPSVDQSSINLSTDGHARDGISLKLALFNLQKYIKEEDFVVDFMLKGGVKMLLRLMEGEGALTGNSLAYALQGIRGLLEFEAGWADIEPQQIDRILSILCSTAQPNVLRPATAIIRKFVISAPHLQGQGSSGTAQHGDAYTTPVATRKSKGKERADVPSGGADGRFGFDAVWARMGRAGADLEGDGSDMEKFWRVVLKRLEGTGDLELVALSLGLINACLRTADQHNSAHYPALIALLENLSVRKYVSRLMSTSSANAVEPQILNFQSRWTSILHRKRLTPVRAHRDPNHQKILADIWALGGLGRGARHLRGWQTLGLAEEGHEGDAEGEGGLFRDVGELGLECLHWYATHEGNFGNIVNEQQARQANRRCPVGRASTECVKILCEHYKISQAGHVHPAHLQLFLLSFPRLHHIAMSFFLRRMWHESESRSSDFSRLANLVRSQLFFSLANESQATWLSLEQDLLESDYSVIRERQMEMLEKEDGMMGKEGVRGLRETMGREAYEVVSDQRIGCMLQGAWFNAATLVLGGIQATVKPNATRPLRFVRLSPNRKTLAWADFATRTAVAPPYDTLRERVEISNITSVLPSTSTAVNSRSQGTASKMSFSFLSGPEMSLLDLDAVHSAQFSEWVDGVRVLRGEGGMRSLESSVYVKVLTEIALKVRLLDITGDGVELPDKVTWGQAPKSVDFWYAK</sequence>
<evidence type="ECO:0000259" key="6">
    <source>
        <dbReference type="PROSITE" id="PS51335"/>
    </source>
</evidence>
<evidence type="ECO:0000256" key="4">
    <source>
        <dbReference type="ARBA" id="ARBA00024863"/>
    </source>
</evidence>
<dbReference type="Pfam" id="PF16457">
    <property type="entry name" value="PH_12"/>
    <property type="match status" value="1"/>
</dbReference>
<accession>A0AA38LTF4</accession>
<dbReference type="GO" id="GO:0005886">
    <property type="term" value="C:plasma membrane"/>
    <property type="evidence" value="ECO:0007669"/>
    <property type="project" value="TreeGrafter"/>
</dbReference>
<dbReference type="GO" id="GO:0048870">
    <property type="term" value="P:cell motility"/>
    <property type="evidence" value="ECO:0007669"/>
    <property type="project" value="TreeGrafter"/>
</dbReference>
<dbReference type="InterPro" id="IPR024574">
    <property type="entry name" value="ELMO_ARM"/>
</dbReference>
<dbReference type="GO" id="GO:0006915">
    <property type="term" value="P:apoptotic process"/>
    <property type="evidence" value="ECO:0007669"/>
    <property type="project" value="UniProtKB-KW"/>
</dbReference>
<dbReference type="PROSITE" id="PS51335">
    <property type="entry name" value="ELMO"/>
    <property type="match status" value="1"/>
</dbReference>
<evidence type="ECO:0000256" key="2">
    <source>
        <dbReference type="ARBA" id="ARBA00022907"/>
    </source>
</evidence>
<dbReference type="Pfam" id="PF04727">
    <property type="entry name" value="ELMO_CED12"/>
    <property type="match status" value="1"/>
</dbReference>
<organism evidence="7 8">
    <name type="scientific">Dioszegia hungarica</name>
    <dbReference type="NCBI Taxonomy" id="4972"/>
    <lineage>
        <taxon>Eukaryota</taxon>
        <taxon>Fungi</taxon>
        <taxon>Dikarya</taxon>
        <taxon>Basidiomycota</taxon>
        <taxon>Agaricomycotina</taxon>
        <taxon>Tremellomycetes</taxon>
        <taxon>Tremellales</taxon>
        <taxon>Bulleribasidiaceae</taxon>
        <taxon>Dioszegia</taxon>
    </lineage>
</organism>
<evidence type="ECO:0000313" key="7">
    <source>
        <dbReference type="EMBL" id="KAI9636807.1"/>
    </source>
</evidence>
<keyword evidence="2" id="KW-0581">Phagocytosis</keyword>
<keyword evidence="1" id="KW-0053">Apoptosis</keyword>
<evidence type="ECO:0000256" key="3">
    <source>
        <dbReference type="ARBA" id="ARBA00023036"/>
    </source>
</evidence>
<dbReference type="EMBL" id="JAKWFO010000005">
    <property type="protein sequence ID" value="KAI9636807.1"/>
    <property type="molecule type" value="Genomic_DNA"/>
</dbReference>
<dbReference type="Proteomes" id="UP001164286">
    <property type="component" value="Unassembled WGS sequence"/>
</dbReference>
<dbReference type="GeneID" id="77732665"/>
<dbReference type="AlphaFoldDB" id="A0AA38LTF4"/>
<dbReference type="Pfam" id="PF11841">
    <property type="entry name" value="ELMO_ARM"/>
    <property type="match status" value="1"/>
</dbReference>
<reference evidence="7" key="1">
    <citation type="journal article" date="2022" name="G3 (Bethesda)">
        <title>High quality genome of the basidiomycete yeast Dioszegia hungarica PDD-24b-2 isolated from cloud water.</title>
        <authorList>
            <person name="Jarrige D."/>
            <person name="Haridas S."/>
            <person name="Bleykasten-Grosshans C."/>
            <person name="Joly M."/>
            <person name="Nadalig T."/>
            <person name="Sancelme M."/>
            <person name="Vuilleumier S."/>
            <person name="Grigoriev I.V."/>
            <person name="Amato P."/>
            <person name="Bringel F."/>
        </authorList>
    </citation>
    <scope>NUCLEOTIDE SEQUENCE</scope>
    <source>
        <strain evidence="7">PDD-24b-2</strain>
    </source>
</reference>
<feature type="region of interest" description="Disordered" evidence="5">
    <location>
        <begin position="238"/>
        <end position="273"/>
    </location>
</feature>
<comment type="function">
    <text evidence="4">Involved in cytoskeletal rearrangements required for phagocytosis of apoptotic cells and cell motility. Acts in association with DOCK1 and CRK. Was initially proposed to be required in complex with DOCK1 to activate Rac Rho small GTPases. May enhance the guanine nucleotide exchange factor (GEF) activity of DOCK1.</text>
</comment>
<evidence type="ECO:0000256" key="5">
    <source>
        <dbReference type="SAM" id="MobiDB-lite"/>
    </source>
</evidence>
<comment type="caution">
    <text evidence="7">The sequence shown here is derived from an EMBL/GenBank/DDBJ whole genome shotgun (WGS) entry which is preliminary data.</text>
</comment>
<name>A0AA38LTF4_9TREE</name>
<keyword evidence="8" id="KW-1185">Reference proteome</keyword>
<dbReference type="RefSeq" id="XP_052946584.1">
    <property type="nucleotide sequence ID" value="XM_053093460.1"/>
</dbReference>
<dbReference type="GO" id="GO:0007015">
    <property type="term" value="P:actin filament organization"/>
    <property type="evidence" value="ECO:0007669"/>
    <property type="project" value="TreeGrafter"/>
</dbReference>
<dbReference type="Gene3D" id="2.30.29.30">
    <property type="entry name" value="Pleckstrin-homology domain (PH domain)/Phosphotyrosine-binding domain (PTB)"/>
    <property type="match status" value="1"/>
</dbReference>
<evidence type="ECO:0000256" key="1">
    <source>
        <dbReference type="ARBA" id="ARBA00022703"/>
    </source>
</evidence>
<feature type="domain" description="ELMO" evidence="6">
    <location>
        <begin position="401"/>
        <end position="561"/>
    </location>
</feature>
<dbReference type="InterPro" id="IPR011989">
    <property type="entry name" value="ARM-like"/>
</dbReference>
<dbReference type="PANTHER" id="PTHR12771">
    <property type="entry name" value="ENGULFMENT AND CELL MOTILITY"/>
    <property type="match status" value="1"/>
</dbReference>
<dbReference type="Gene3D" id="1.25.10.10">
    <property type="entry name" value="Leucine-rich Repeat Variant"/>
    <property type="match status" value="1"/>
</dbReference>
<dbReference type="InterPro" id="IPR006816">
    <property type="entry name" value="ELMO_dom"/>
</dbReference>
<dbReference type="InterPro" id="IPR011993">
    <property type="entry name" value="PH-like_dom_sf"/>
</dbReference>
<dbReference type="GO" id="GO:0017124">
    <property type="term" value="F:SH3 domain binding"/>
    <property type="evidence" value="ECO:0007669"/>
    <property type="project" value="UniProtKB-KW"/>
</dbReference>
<proteinExistence type="predicted"/>
<dbReference type="InterPro" id="IPR001849">
    <property type="entry name" value="PH_domain"/>
</dbReference>
<dbReference type="PANTHER" id="PTHR12771:SF56">
    <property type="entry name" value="CED-12"/>
    <property type="match status" value="1"/>
</dbReference>
<keyword evidence="3" id="KW-0729">SH3-binding</keyword>
<gene>
    <name evidence="7" type="ORF">MKK02DRAFT_45514</name>
</gene>